<evidence type="ECO:0000313" key="3">
    <source>
        <dbReference type="EMBL" id="GAC72997.1"/>
    </source>
</evidence>
<organism evidence="3 4">
    <name type="scientific">Pseudozyma antarctica (strain T-34)</name>
    <name type="common">Yeast</name>
    <name type="synonym">Candida antarctica</name>
    <dbReference type="NCBI Taxonomy" id="1151754"/>
    <lineage>
        <taxon>Eukaryota</taxon>
        <taxon>Fungi</taxon>
        <taxon>Dikarya</taxon>
        <taxon>Basidiomycota</taxon>
        <taxon>Ustilaginomycotina</taxon>
        <taxon>Ustilaginomycetes</taxon>
        <taxon>Ustilaginales</taxon>
        <taxon>Ustilaginaceae</taxon>
        <taxon>Moesziomyces</taxon>
    </lineage>
</organism>
<feature type="compositionally biased region" description="Low complexity" evidence="1">
    <location>
        <begin position="334"/>
        <end position="349"/>
    </location>
</feature>
<dbReference type="EMBL" id="DF196774">
    <property type="protein sequence ID" value="GAC72997.1"/>
    <property type="molecule type" value="Genomic_DNA"/>
</dbReference>
<dbReference type="InterPro" id="IPR055509">
    <property type="entry name" value="DUF7082"/>
</dbReference>
<feature type="domain" description="DUF7082" evidence="2">
    <location>
        <begin position="698"/>
        <end position="850"/>
    </location>
</feature>
<protein>
    <recommendedName>
        <fullName evidence="2">DUF7082 domain-containing protein</fullName>
    </recommendedName>
</protein>
<evidence type="ECO:0000259" key="2">
    <source>
        <dbReference type="Pfam" id="PF23305"/>
    </source>
</evidence>
<dbReference type="PANTHER" id="PTHR39463">
    <property type="entry name" value="MEDUSA"/>
    <property type="match status" value="1"/>
</dbReference>
<sequence>MSNDPALASMGALDSISSRPLASRSIGLPDLAFDLQEARASASHDTGDTEAAPTLSIQPFPLAIVLDAAALEDVDAAASRLFPLAGPPGGVLSAVSHIRAGAVRTSAGAAAINTSLLGLCRSVDHPMQIPQAQARSASLRHGTEAVIKPEREEQRAPVVTSRLLFCRPRRRRRMWLAALAFHPTASSPSARGGFITPSFPFLSISVTDLGQPASRRSPSLVALPLPAALHLCTSIISAPAAFPNPSTRSAPSDAELSSARPVPERPGMLTTARRSFTPHCLSSLDPSLPSLTASSFQPSSLFKLDRHRTTFAMSGAASTNPALSFGPTGPSSMASSTFQSPDPSSSSAAGYNAVGSFPAGFGRVKADPSSYSYDEQAPRSQQHGNYTHHDLGGAGTLAQTQALGGFNPSTNQHYADPIRSAAAGPANYVPGHTRHQSLNSGVSQLGLGGGSSAYSFGDVNASQYNNYNLVPAQRSPSGRSSGLPAETSPTRTRLPSVGYSDPRTINRPPSRTVGLGVSVTPGASSDESAKVESGSPRSLKRSADPLEDLRSSSDHAQLRRPASFPVLGAGGSGMYGRPIGQDARNTQSIGRRTGRGGMGVPGQLTPGRSNAMLPGLGGGFYDSDARRESLGSNTTMQSPGAYHGGSGSSDELGLGGGGIPQLMRATQILGSIPPAPAMASHDPMYSPPGGAGGGAPRARLELHGNLNDMAVGWSHDEWRSGRRLVQFWRRQEGTTIHATFRPILPSQYVPNSIVISCIFREDKNECFVTSVDTIYLLEALVASRFTVEEKNRIRRNLEGFRPITVSKNKRECERFFKLIMSFPNPKPRNIEKDVKVFPWKVLASALCKIIGKYSASYEGGPPVLSDLGPDASFGGAMGGSLSSVDLSGGHYRDVSYPSSSPSIKDTRLPGAFDYDRQGGAAGAYAVSNPGAHHTAGYGGNAWNMGSQDMAFNAPGAATSYAQGPGVPFSTGGGGSHSHTHSASSYDSFGGGNLVQNPAASDAGNVYAQQPQEAYSATAPPPHSQAPSSSTLAAATGDYYADRR</sequence>
<dbReference type="GO" id="GO:0005634">
    <property type="term" value="C:nucleus"/>
    <property type="evidence" value="ECO:0007669"/>
    <property type="project" value="TreeGrafter"/>
</dbReference>
<feature type="region of interest" description="Disordered" evidence="1">
    <location>
        <begin position="243"/>
        <end position="266"/>
    </location>
</feature>
<feature type="region of interest" description="Disordered" evidence="1">
    <location>
        <begin position="674"/>
        <end position="697"/>
    </location>
</feature>
<dbReference type="AlphaFoldDB" id="M9MDZ2"/>
<dbReference type="PANTHER" id="PTHR39463:SF1">
    <property type="entry name" value="MEDUSA"/>
    <property type="match status" value="1"/>
</dbReference>
<feature type="compositionally biased region" description="Polar residues" evidence="1">
    <location>
        <begin position="369"/>
        <end position="385"/>
    </location>
</feature>
<reference evidence="4" key="1">
    <citation type="journal article" date="2013" name="Genome Announc.">
        <title>Genome sequence of the basidiomycetous yeast Pseudozyma antarctica T-34, a producer of the glycolipid biosurfactants mannosylerythritol lipids.</title>
        <authorList>
            <person name="Morita T."/>
            <person name="Koike H."/>
            <person name="Koyama Y."/>
            <person name="Hagiwara H."/>
            <person name="Ito E."/>
            <person name="Fukuoka T."/>
            <person name="Imura T."/>
            <person name="Machida M."/>
            <person name="Kitamoto D."/>
        </authorList>
    </citation>
    <scope>NUCLEOTIDE SEQUENCE [LARGE SCALE GENOMIC DNA]</scope>
    <source>
        <strain evidence="4">T-34</strain>
    </source>
</reference>
<proteinExistence type="predicted"/>
<accession>M9MDZ2</accession>
<dbReference type="OrthoDB" id="1751210at2759"/>
<dbReference type="STRING" id="1151754.M9MDZ2"/>
<feature type="region of interest" description="Disordered" evidence="1">
    <location>
        <begin position="470"/>
        <end position="657"/>
    </location>
</feature>
<dbReference type="Pfam" id="PF23305">
    <property type="entry name" value="DUF7082"/>
    <property type="match status" value="1"/>
</dbReference>
<feature type="compositionally biased region" description="Gly residues" evidence="1">
    <location>
        <begin position="642"/>
        <end position="657"/>
    </location>
</feature>
<dbReference type="Proteomes" id="UP000011976">
    <property type="component" value="Unassembled WGS sequence"/>
</dbReference>
<feature type="region of interest" description="Disordered" evidence="1">
    <location>
        <begin position="967"/>
        <end position="1043"/>
    </location>
</feature>
<evidence type="ECO:0000256" key="1">
    <source>
        <dbReference type="SAM" id="MobiDB-lite"/>
    </source>
</evidence>
<feature type="region of interest" description="Disordered" evidence="1">
    <location>
        <begin position="315"/>
        <end position="349"/>
    </location>
</feature>
<evidence type="ECO:0000313" key="4">
    <source>
        <dbReference type="Proteomes" id="UP000011976"/>
    </source>
</evidence>
<name>M9MDZ2_PSEA3</name>
<gene>
    <name evidence="3" type="ORF">PANT_8c00016</name>
</gene>
<feature type="compositionally biased region" description="Polar residues" evidence="1">
    <location>
        <begin position="470"/>
        <end position="480"/>
    </location>
</feature>
<feature type="region of interest" description="Disordered" evidence="1">
    <location>
        <begin position="367"/>
        <end position="393"/>
    </location>
</feature>
<feature type="compositionally biased region" description="Basic and acidic residues" evidence="1">
    <location>
        <begin position="541"/>
        <end position="557"/>
    </location>
</feature>